<feature type="active site" evidence="4">
    <location>
        <position position="222"/>
    </location>
</feature>
<accession>A0ABT2TER6</accession>
<comment type="caution">
    <text evidence="7">The sequence shown here is derived from an EMBL/GenBank/DDBJ whole genome shotgun (WGS) entry which is preliminary data.</text>
</comment>
<dbReference type="PROSITE" id="PS00070">
    <property type="entry name" value="ALDEHYDE_DEHYDR_CYS"/>
    <property type="match status" value="1"/>
</dbReference>
<reference evidence="7 8" key="1">
    <citation type="journal article" date="2021" name="ISME Commun">
        <title>Automated analysis of genomic sequences facilitates high-throughput and comprehensive description of bacteria.</title>
        <authorList>
            <person name="Hitch T.C.A."/>
        </authorList>
    </citation>
    <scope>NUCLEOTIDE SEQUENCE [LARGE SCALE GENOMIC DNA]</scope>
    <source>
        <strain evidence="7 8">H2_18</strain>
    </source>
</reference>
<protein>
    <recommendedName>
        <fullName evidence="3">Aldehyde dehydrogenase</fullName>
    </recommendedName>
</protein>
<evidence type="ECO:0000313" key="8">
    <source>
        <dbReference type="Proteomes" id="UP001652394"/>
    </source>
</evidence>
<evidence type="ECO:0000313" key="7">
    <source>
        <dbReference type="EMBL" id="MCU6748785.1"/>
    </source>
</evidence>
<dbReference type="InterPro" id="IPR015590">
    <property type="entry name" value="Aldehyde_DH_dom"/>
</dbReference>
<evidence type="ECO:0000256" key="1">
    <source>
        <dbReference type="ARBA" id="ARBA00009986"/>
    </source>
</evidence>
<dbReference type="Gene3D" id="3.40.309.10">
    <property type="entry name" value="Aldehyde Dehydrogenase, Chain A, domain 2"/>
    <property type="match status" value="1"/>
</dbReference>
<dbReference type="RefSeq" id="WP_059066517.1">
    <property type="nucleotide sequence ID" value="NZ_JAOQJX010000037.1"/>
</dbReference>
<evidence type="ECO:0000256" key="5">
    <source>
        <dbReference type="RuleBase" id="RU003345"/>
    </source>
</evidence>
<evidence type="ECO:0000259" key="6">
    <source>
        <dbReference type="Pfam" id="PF00171"/>
    </source>
</evidence>
<keyword evidence="8" id="KW-1185">Reference proteome</keyword>
<dbReference type="InterPro" id="IPR012394">
    <property type="entry name" value="Aldehyde_DH_NAD(P)"/>
</dbReference>
<feature type="domain" description="Aldehyde dehydrogenase" evidence="6">
    <location>
        <begin position="7"/>
        <end position="446"/>
    </location>
</feature>
<comment type="similarity">
    <text evidence="1 3 5">Belongs to the aldehyde dehydrogenase family.</text>
</comment>
<dbReference type="PANTHER" id="PTHR43570">
    <property type="entry name" value="ALDEHYDE DEHYDROGENASE"/>
    <property type="match status" value="1"/>
</dbReference>
<dbReference type="Gene3D" id="3.40.605.10">
    <property type="entry name" value="Aldehyde Dehydrogenase, Chain A, domain 1"/>
    <property type="match status" value="1"/>
</dbReference>
<dbReference type="InterPro" id="IPR016162">
    <property type="entry name" value="Ald_DH_N"/>
</dbReference>
<dbReference type="Proteomes" id="UP001652394">
    <property type="component" value="Unassembled WGS sequence"/>
</dbReference>
<sequence>MGTEKEKYTQIDRAQIEKIMCRQKQFFQTGKTLDVHFRAKNLQKLYQAIQMARKTIERALFLDLGKHRAEAYETEIGLVLSDIRYTLKHLSYWTREEKVHTPVHLFPGKSRVRKEPYGQVLIMGPYNYPFQLLIEPLIGAVAAGNCAVLKPSELAPHTAAAVKEMVEKTFEERYICCVCGGIEANQALLAHRFDYLFFTGSVRVGKLVMQAAAEHLTPVTLELGGKSPVIVEKSANIKQAAYRIMWGKLLNAGQTCVAPDYVLADESVKEELLEELKAAVVKLYGTNVQSNTEFGRIVNENHFDRLSRILKQDEAYEVFFCGRDRQERYIGPVILDLQDLGENEQAACMQEELFGPILPVLSYKTLKEAVHFVQKRETPLALYIFTRNSKVADWILQHTRSGGAAVNDTISHLVGPDLPFGGVGNSGIGKYHGKYSFSAFTHERSVYRKPAGIQLSVGYPPYKKWKERLVRSILK</sequence>
<evidence type="ECO:0000256" key="4">
    <source>
        <dbReference type="PROSITE-ProRule" id="PRU10007"/>
    </source>
</evidence>
<name>A0ABT2TER6_9FIRM</name>
<proteinExistence type="inferred from homology"/>
<dbReference type="Pfam" id="PF00171">
    <property type="entry name" value="Aldedh"/>
    <property type="match status" value="1"/>
</dbReference>
<dbReference type="EMBL" id="JAOQJX010000037">
    <property type="protein sequence ID" value="MCU6748785.1"/>
    <property type="molecule type" value="Genomic_DNA"/>
</dbReference>
<gene>
    <name evidence="7" type="ORF">OCV51_14205</name>
</gene>
<dbReference type="InterPro" id="IPR016160">
    <property type="entry name" value="Ald_DH_CS_CYS"/>
</dbReference>
<dbReference type="SUPFAM" id="SSF53720">
    <property type="entry name" value="ALDH-like"/>
    <property type="match status" value="1"/>
</dbReference>
<dbReference type="PROSITE" id="PS00687">
    <property type="entry name" value="ALDEHYDE_DEHYDR_GLU"/>
    <property type="match status" value="1"/>
</dbReference>
<dbReference type="CDD" id="cd07136">
    <property type="entry name" value="ALDH_YwdH-P39616"/>
    <property type="match status" value="1"/>
</dbReference>
<dbReference type="PIRSF" id="PIRSF036492">
    <property type="entry name" value="ALDH"/>
    <property type="match status" value="1"/>
</dbReference>
<evidence type="ECO:0000256" key="2">
    <source>
        <dbReference type="ARBA" id="ARBA00023002"/>
    </source>
</evidence>
<dbReference type="InterPro" id="IPR016161">
    <property type="entry name" value="Ald_DH/histidinol_DH"/>
</dbReference>
<evidence type="ECO:0000256" key="3">
    <source>
        <dbReference type="PIRNR" id="PIRNR036492"/>
    </source>
</evidence>
<dbReference type="InterPro" id="IPR016163">
    <property type="entry name" value="Ald_DH_C"/>
</dbReference>
<dbReference type="InterPro" id="IPR029510">
    <property type="entry name" value="Ald_DH_CS_GLU"/>
</dbReference>
<keyword evidence="2 3" id="KW-0560">Oxidoreductase</keyword>
<organism evidence="7 8">
    <name type="scientific">Faecalicatena acetigenes</name>
    <dbReference type="NCBI Taxonomy" id="2981790"/>
    <lineage>
        <taxon>Bacteria</taxon>
        <taxon>Bacillati</taxon>
        <taxon>Bacillota</taxon>
        <taxon>Clostridia</taxon>
        <taxon>Lachnospirales</taxon>
        <taxon>Lachnospiraceae</taxon>
        <taxon>Faecalicatena</taxon>
    </lineage>
</organism>
<dbReference type="PANTHER" id="PTHR43570:SF16">
    <property type="entry name" value="ALDEHYDE DEHYDROGENASE TYPE III, ISOFORM Q"/>
    <property type="match status" value="1"/>
</dbReference>